<keyword evidence="3 7" id="KW-0547">Nucleotide-binding</keyword>
<keyword evidence="6 7" id="KW-0315">Glutamine amidotransferase</keyword>
<dbReference type="PROSITE" id="PS51274">
    <property type="entry name" value="GATASE_COBBQ"/>
    <property type="match status" value="1"/>
</dbReference>
<dbReference type="EC" id="6.3.5.11" evidence="7"/>
<dbReference type="eggNOG" id="COG1797">
    <property type="taxonomic scope" value="Bacteria"/>
</dbReference>
<dbReference type="RefSeq" id="WP_013843678.1">
    <property type="nucleotide sequence ID" value="NC_015589.1"/>
</dbReference>
<dbReference type="GO" id="GO:0009236">
    <property type="term" value="P:cobalamin biosynthetic process"/>
    <property type="evidence" value="ECO:0007669"/>
    <property type="project" value="UniProtKB-UniRule"/>
</dbReference>
<dbReference type="PANTHER" id="PTHR43873:SF1">
    <property type="entry name" value="COBYRINATE A,C-DIAMIDE SYNTHASE"/>
    <property type="match status" value="1"/>
</dbReference>
<dbReference type="HOGENOM" id="CLU_022752_2_1_9"/>
<evidence type="ECO:0000259" key="8">
    <source>
        <dbReference type="Pfam" id="PF01656"/>
    </source>
</evidence>
<dbReference type="InterPro" id="IPR011698">
    <property type="entry name" value="GATase_3"/>
</dbReference>
<keyword evidence="5 7" id="KW-0460">Magnesium</keyword>
<reference evidence="10 11" key="2">
    <citation type="journal article" date="2012" name="Stand. Genomic Sci.">
        <title>Complete genome sequence of the sulfate-reducing firmicute Desulfotomaculum ruminis type strain (DL(T)).</title>
        <authorList>
            <person name="Spring S."/>
            <person name="Visser M."/>
            <person name="Lu M."/>
            <person name="Copeland A."/>
            <person name="Lapidus A."/>
            <person name="Lucas S."/>
            <person name="Cheng J.F."/>
            <person name="Han C."/>
            <person name="Tapia R."/>
            <person name="Goodwin L.A."/>
            <person name="Pitluck S."/>
            <person name="Ivanova N."/>
            <person name="Land M."/>
            <person name="Hauser L."/>
            <person name="Larimer F."/>
            <person name="Rohde M."/>
            <person name="Goker M."/>
            <person name="Detter J.C."/>
            <person name="Kyrpides N.C."/>
            <person name="Woyke T."/>
            <person name="Schaap P.J."/>
            <person name="Plugge C.M."/>
            <person name="Muyzer G."/>
            <person name="Kuever J."/>
            <person name="Pereira I.A."/>
            <person name="Parshina S.N."/>
            <person name="Bernier-Latmani R."/>
            <person name="Stams A.J."/>
            <person name="Klenk H.P."/>
        </authorList>
    </citation>
    <scope>NUCLEOTIDE SEQUENCE [LARGE SCALE GENOMIC DNA]</scope>
    <source>
        <strain evidence="11">ATCC 23193 / DSM 2154 / NCIB 8452 / DL</strain>
    </source>
</reference>
<dbReference type="STRING" id="696281.Desru_3733"/>
<keyword evidence="7" id="KW-0169">Cobalamin biosynthesis</keyword>
<feature type="domain" description="CobQ/CobB/MinD/ParA nucleotide binding" evidence="8">
    <location>
        <begin position="11"/>
        <end position="188"/>
    </location>
</feature>
<evidence type="ECO:0000259" key="9">
    <source>
        <dbReference type="Pfam" id="PF07685"/>
    </source>
</evidence>
<dbReference type="Gene3D" id="3.40.50.300">
    <property type="entry name" value="P-loop containing nucleotide triphosphate hydrolases"/>
    <property type="match status" value="1"/>
</dbReference>
<evidence type="ECO:0000313" key="10">
    <source>
        <dbReference type="EMBL" id="AEG61933.1"/>
    </source>
</evidence>
<feature type="active site" description="Nucleophile" evidence="7">
    <location>
        <position position="345"/>
    </location>
</feature>
<dbReference type="Pfam" id="PF07685">
    <property type="entry name" value="GATase_3"/>
    <property type="match status" value="1"/>
</dbReference>
<dbReference type="Pfam" id="PF01656">
    <property type="entry name" value="CbiA"/>
    <property type="match status" value="1"/>
</dbReference>
<dbReference type="GO" id="GO:0005524">
    <property type="term" value="F:ATP binding"/>
    <property type="evidence" value="ECO:0007669"/>
    <property type="project" value="UniProtKB-UniRule"/>
</dbReference>
<dbReference type="NCBIfam" id="TIGR00379">
    <property type="entry name" value="cobB"/>
    <property type="match status" value="1"/>
</dbReference>
<comment type="miscellaneous">
    <text evidence="7">The a and c carboxylates of cobyrinate are activated for nucleophilic attack via formation of a phosphorylated intermediate by ATP. CbiA catalyzes first the amidation of the c-carboxylate, and then that of the a-carboxylate.</text>
</comment>
<name>F6DPA4_DESRL</name>
<dbReference type="UniPathway" id="UPA00148">
    <property type="reaction ID" value="UER00231"/>
</dbReference>
<dbReference type="NCBIfam" id="NF002204">
    <property type="entry name" value="PRK01077.1"/>
    <property type="match status" value="1"/>
</dbReference>
<evidence type="ECO:0000256" key="2">
    <source>
        <dbReference type="ARBA" id="ARBA00022598"/>
    </source>
</evidence>
<comment type="pathway">
    <text evidence="7">Cofactor biosynthesis; adenosylcobalamin biosynthesis; cob(II)yrinate a,c-diamide from sirohydrochlorin (anaerobic route): step 10/10.</text>
</comment>
<evidence type="ECO:0000313" key="11">
    <source>
        <dbReference type="Proteomes" id="UP000009234"/>
    </source>
</evidence>
<evidence type="ECO:0000256" key="5">
    <source>
        <dbReference type="ARBA" id="ARBA00022842"/>
    </source>
</evidence>
<reference evidence="11" key="1">
    <citation type="submission" date="2011-05" db="EMBL/GenBank/DDBJ databases">
        <title>Complete sequence of Desulfotomaculum ruminis DSM 2154.</title>
        <authorList>
            <person name="Lucas S."/>
            <person name="Copeland A."/>
            <person name="Lapidus A."/>
            <person name="Cheng J.-F."/>
            <person name="Goodwin L."/>
            <person name="Pitluck S."/>
            <person name="Lu M."/>
            <person name="Detter J.C."/>
            <person name="Han C."/>
            <person name="Tapia R."/>
            <person name="Land M."/>
            <person name="Hauser L."/>
            <person name="Kyrpides N."/>
            <person name="Ivanova N."/>
            <person name="Mikhailova N."/>
            <person name="Pagani I."/>
            <person name="Stams A.J.M."/>
            <person name="Plugge C.M."/>
            <person name="Muyzer G."/>
            <person name="Kuever J."/>
            <person name="Parshina S.N."/>
            <person name="Ivanova A.E."/>
            <person name="Nazina T.N."/>
            <person name="Brambilla E."/>
            <person name="Spring S."/>
            <person name="Klenk H.-P."/>
            <person name="Woyke T."/>
        </authorList>
    </citation>
    <scope>NUCLEOTIDE SEQUENCE [LARGE SCALE GENOMIC DNA]</scope>
    <source>
        <strain evidence="11">ATCC 23193 / DSM 2154 / NCIB 8452 / DL</strain>
    </source>
</reference>
<comment type="function">
    <text evidence="7">Catalyzes the ATP-dependent amidation of the two carboxylate groups at positions a and c of cobyrinate, using either L-glutamine or ammonia as the nitrogen source.</text>
</comment>
<proteinExistence type="inferred from homology"/>
<feature type="site" description="Increases nucleophilicity of active site Cys" evidence="7">
    <location>
        <position position="448"/>
    </location>
</feature>
<evidence type="ECO:0000256" key="7">
    <source>
        <dbReference type="HAMAP-Rule" id="MF_00027"/>
    </source>
</evidence>
<keyword evidence="4 7" id="KW-0067">ATP-binding</keyword>
<dbReference type="Proteomes" id="UP000009234">
    <property type="component" value="Chromosome"/>
</dbReference>
<dbReference type="PANTHER" id="PTHR43873">
    <property type="entry name" value="COBYRINATE A,C-DIAMIDE SYNTHASE"/>
    <property type="match status" value="1"/>
</dbReference>
<evidence type="ECO:0000256" key="4">
    <source>
        <dbReference type="ARBA" id="ARBA00022840"/>
    </source>
</evidence>
<dbReference type="OrthoDB" id="9764035at2"/>
<dbReference type="AlphaFoldDB" id="F6DPA4"/>
<dbReference type="InterPro" id="IPR029062">
    <property type="entry name" value="Class_I_gatase-like"/>
</dbReference>
<dbReference type="HAMAP" id="MF_00027">
    <property type="entry name" value="CobB_CbiA"/>
    <property type="match status" value="1"/>
</dbReference>
<keyword evidence="2 7" id="KW-0436">Ligase</keyword>
<sequence length="475" mass="52651">MSAVYPIPRVLVAAPQGRSGKTTITVGLIAALTAGGLKVQPFKKGPDFIDPSWLTRVAGHTCRNLDSYLMERQAIRSAFIRHARNSDMAIIEGAMGLFDGVDIAGSGSAAEIAKIVQAPVLLVINCTRMTRSVAAMVNGFANFDPEVKIGGVILNMVARSRHEQTLRASIKEYCDVPVLGAMPKGKQFVIPDRHLGLVPAGEDERLSAAIREIGEAAANYLDIEGILKVARDWPDLVEESPVTEAAEIRWLSKEQVPSQKGPVIGVIKDRSFSFYYPENLEALVEAGASLVAVSAIADQQLPEVDGLYIGGGFPEVLARELEANQSFRSHLRRRIEEGLPVYAECGGLMYLGRRIHWSDQSYEMVGVLPLEVEMLKKPQGHGYMHLEVLPGTPYYSEKKLVRGHEFHHSRVVNLDEDCNFAFRVRRGHGINGEYDGLHYKNVVALYNHIHALVEKDWAKEFVHMALRWKQDHKKT</sequence>
<comment type="cofactor">
    <cofactor evidence="1 7">
        <name>Mg(2+)</name>
        <dbReference type="ChEBI" id="CHEBI:18420"/>
    </cofactor>
</comment>
<protein>
    <recommendedName>
        <fullName evidence="7">Cobyrinate a,c-diamide synthase</fullName>
        <ecNumber evidence="7">6.3.5.11</ecNumber>
    </recommendedName>
    <alternativeName>
        <fullName evidence="7">Cobyrinic acid a,c-diamide synthetase</fullName>
    </alternativeName>
</protein>
<dbReference type="EMBL" id="CP002780">
    <property type="protein sequence ID" value="AEG61933.1"/>
    <property type="molecule type" value="Genomic_DNA"/>
</dbReference>
<evidence type="ECO:0000256" key="1">
    <source>
        <dbReference type="ARBA" id="ARBA00001946"/>
    </source>
</evidence>
<evidence type="ECO:0000256" key="6">
    <source>
        <dbReference type="ARBA" id="ARBA00022962"/>
    </source>
</evidence>
<feature type="domain" description="CobB/CobQ-like glutamine amidotransferase" evidence="9">
    <location>
        <begin position="264"/>
        <end position="452"/>
    </location>
</feature>
<dbReference type="KEGG" id="dru:Desru_3733"/>
<dbReference type="SUPFAM" id="SSF52540">
    <property type="entry name" value="P-loop containing nucleoside triphosphate hydrolases"/>
    <property type="match status" value="1"/>
</dbReference>
<accession>F6DPA4</accession>
<dbReference type="CDD" id="cd05388">
    <property type="entry name" value="CobB_N"/>
    <property type="match status" value="1"/>
</dbReference>
<comment type="catalytic activity">
    <reaction evidence="7">
        <text>cob(II)yrinate + 2 L-glutamine + 2 ATP + 2 H2O = cob(II)yrinate a,c diamide + 2 L-glutamate + 2 ADP + 2 phosphate + 2 H(+)</text>
        <dbReference type="Rhea" id="RHEA:26289"/>
        <dbReference type="ChEBI" id="CHEBI:15377"/>
        <dbReference type="ChEBI" id="CHEBI:15378"/>
        <dbReference type="ChEBI" id="CHEBI:29985"/>
        <dbReference type="ChEBI" id="CHEBI:30616"/>
        <dbReference type="ChEBI" id="CHEBI:43474"/>
        <dbReference type="ChEBI" id="CHEBI:58359"/>
        <dbReference type="ChEBI" id="CHEBI:58537"/>
        <dbReference type="ChEBI" id="CHEBI:58894"/>
        <dbReference type="ChEBI" id="CHEBI:456216"/>
        <dbReference type="EC" id="6.3.5.11"/>
    </reaction>
</comment>
<comment type="similarity">
    <text evidence="7">Belongs to the CobB/CbiA family.</text>
</comment>
<dbReference type="Gene3D" id="3.40.50.880">
    <property type="match status" value="1"/>
</dbReference>
<dbReference type="GO" id="GO:0042242">
    <property type="term" value="F:cobyrinic acid a,c-diamide synthase activity"/>
    <property type="evidence" value="ECO:0007669"/>
    <property type="project" value="UniProtKB-UniRule"/>
</dbReference>
<dbReference type="SUPFAM" id="SSF52317">
    <property type="entry name" value="Class I glutamine amidotransferase-like"/>
    <property type="match status" value="1"/>
</dbReference>
<dbReference type="InterPro" id="IPR002586">
    <property type="entry name" value="CobQ/CobB/MinD/ParA_Nub-bd_dom"/>
</dbReference>
<evidence type="ECO:0000256" key="3">
    <source>
        <dbReference type="ARBA" id="ARBA00022741"/>
    </source>
</evidence>
<gene>
    <name evidence="7" type="primary">cbiA</name>
    <name evidence="10" type="ordered locus">Desru_3733</name>
</gene>
<dbReference type="InterPro" id="IPR027417">
    <property type="entry name" value="P-loop_NTPase"/>
</dbReference>
<dbReference type="CDD" id="cd03130">
    <property type="entry name" value="GATase1_CobB"/>
    <property type="match status" value="1"/>
</dbReference>
<comment type="domain">
    <text evidence="7">Comprises of two domains. The C-terminal domain contains the binding site for glutamine and catalyzes the hydrolysis of this substrate to glutamate and ammonia. The N-terminal domain is anticipated to bind ATP and cobyrinate and catalyzes the ultimate synthesis of the diamide product. The ammonia produced via the glutaminase domain is probably translocated to the adjacent domain via a molecular tunnel, where it reacts with an activated intermediate.</text>
</comment>
<keyword evidence="11" id="KW-1185">Reference proteome</keyword>
<organism evidence="10 11">
    <name type="scientific">Desulforamulus ruminis (strain ATCC 23193 / DSM 2154 / NCIMB 8452 / DL)</name>
    <name type="common">Desulfotomaculum ruminis</name>
    <dbReference type="NCBI Taxonomy" id="696281"/>
    <lineage>
        <taxon>Bacteria</taxon>
        <taxon>Bacillati</taxon>
        <taxon>Bacillota</taxon>
        <taxon>Clostridia</taxon>
        <taxon>Eubacteriales</taxon>
        <taxon>Peptococcaceae</taxon>
        <taxon>Desulforamulus</taxon>
    </lineage>
</organism>
<dbReference type="InterPro" id="IPR004484">
    <property type="entry name" value="CbiA/CobB_synth"/>
</dbReference>